<evidence type="ECO:0000256" key="2">
    <source>
        <dbReference type="ARBA" id="ARBA00022723"/>
    </source>
</evidence>
<feature type="region of interest" description="Disordered" evidence="5">
    <location>
        <begin position="1"/>
        <end position="40"/>
    </location>
</feature>
<name>R0G9V2_9BRAS</name>
<gene>
    <name evidence="7" type="ORF">CARUB_v10015723mg</name>
</gene>
<organism evidence="7 8">
    <name type="scientific">Capsella rubella</name>
    <dbReference type="NCBI Taxonomy" id="81985"/>
    <lineage>
        <taxon>Eukaryota</taxon>
        <taxon>Viridiplantae</taxon>
        <taxon>Streptophyta</taxon>
        <taxon>Embryophyta</taxon>
        <taxon>Tracheophyta</taxon>
        <taxon>Spermatophyta</taxon>
        <taxon>Magnoliopsida</taxon>
        <taxon>eudicotyledons</taxon>
        <taxon>Gunneridae</taxon>
        <taxon>Pentapetalae</taxon>
        <taxon>rosids</taxon>
        <taxon>malvids</taxon>
        <taxon>Brassicales</taxon>
        <taxon>Brassicaceae</taxon>
        <taxon>Camelineae</taxon>
        <taxon>Capsella</taxon>
    </lineage>
</organism>
<evidence type="ECO:0000256" key="4">
    <source>
        <dbReference type="ARBA" id="ARBA00038168"/>
    </source>
</evidence>
<dbReference type="Gene3D" id="3.10.120.10">
    <property type="entry name" value="Cytochrome b5-like heme/steroid binding domain"/>
    <property type="match status" value="1"/>
</dbReference>
<dbReference type="eggNOG" id="KOG0537">
    <property type="taxonomic scope" value="Eukaryota"/>
</dbReference>
<feature type="domain" description="Cytochrome b5 heme-binding" evidence="6">
    <location>
        <begin position="32"/>
        <end position="75"/>
    </location>
</feature>
<dbReference type="Pfam" id="PF00173">
    <property type="entry name" value="Cyt-b5"/>
    <property type="match status" value="1"/>
</dbReference>
<evidence type="ECO:0000313" key="8">
    <source>
        <dbReference type="Proteomes" id="UP000029121"/>
    </source>
</evidence>
<dbReference type="SMART" id="SM01117">
    <property type="entry name" value="Cyt-b5"/>
    <property type="match status" value="1"/>
</dbReference>
<keyword evidence="1" id="KW-0349">Heme</keyword>
<keyword evidence="8" id="KW-1185">Reference proteome</keyword>
<feature type="compositionally biased region" description="Basic and acidic residues" evidence="5">
    <location>
        <begin position="13"/>
        <end position="31"/>
    </location>
</feature>
<dbReference type="GO" id="GO:0020037">
    <property type="term" value="F:heme binding"/>
    <property type="evidence" value="ECO:0007669"/>
    <property type="project" value="TreeGrafter"/>
</dbReference>
<dbReference type="EMBL" id="KB870807">
    <property type="protein sequence ID" value="EOA32447.1"/>
    <property type="molecule type" value="Genomic_DNA"/>
</dbReference>
<reference evidence="8" key="1">
    <citation type="journal article" date="2013" name="Nat. Genet.">
        <title>The Capsella rubella genome and the genomic consequences of rapid mating system evolution.</title>
        <authorList>
            <person name="Slotte T."/>
            <person name="Hazzouri K.M."/>
            <person name="Agren J.A."/>
            <person name="Koenig D."/>
            <person name="Maumus F."/>
            <person name="Guo Y.L."/>
            <person name="Steige K."/>
            <person name="Platts A.E."/>
            <person name="Escobar J.S."/>
            <person name="Newman L.K."/>
            <person name="Wang W."/>
            <person name="Mandakova T."/>
            <person name="Vello E."/>
            <person name="Smith L.M."/>
            <person name="Henz S.R."/>
            <person name="Steffen J."/>
            <person name="Takuno S."/>
            <person name="Brandvain Y."/>
            <person name="Coop G."/>
            <person name="Andolfatto P."/>
            <person name="Hu T.T."/>
            <person name="Blanchette M."/>
            <person name="Clark R.M."/>
            <person name="Quesneville H."/>
            <person name="Nordborg M."/>
            <person name="Gaut B.S."/>
            <person name="Lysak M.A."/>
            <person name="Jenkins J."/>
            <person name="Grimwood J."/>
            <person name="Chapman J."/>
            <person name="Prochnik S."/>
            <person name="Shu S."/>
            <person name="Rokhsar D."/>
            <person name="Schmutz J."/>
            <person name="Weigel D."/>
            <person name="Wright S.I."/>
        </authorList>
    </citation>
    <scope>NUCLEOTIDE SEQUENCE [LARGE SCALE GENOMIC DNA]</scope>
    <source>
        <strain evidence="8">cv. Monte Gargano</strain>
    </source>
</reference>
<protein>
    <recommendedName>
        <fullName evidence="6">Cytochrome b5 heme-binding domain-containing protein</fullName>
    </recommendedName>
</protein>
<dbReference type="Proteomes" id="UP000029121">
    <property type="component" value="Unassembled WGS sequence"/>
</dbReference>
<evidence type="ECO:0000256" key="3">
    <source>
        <dbReference type="ARBA" id="ARBA00023004"/>
    </source>
</evidence>
<dbReference type="AlphaFoldDB" id="R0G9V2"/>
<keyword evidence="3" id="KW-0408">Iron</keyword>
<accession>R0G9V2</accession>
<evidence type="ECO:0000259" key="6">
    <source>
        <dbReference type="PROSITE" id="PS50255"/>
    </source>
</evidence>
<feature type="non-terminal residue" evidence="7">
    <location>
        <position position="1"/>
    </location>
</feature>
<keyword evidence="2" id="KW-0479">Metal-binding</keyword>
<evidence type="ECO:0000256" key="1">
    <source>
        <dbReference type="ARBA" id="ARBA00022617"/>
    </source>
</evidence>
<dbReference type="PANTHER" id="PTHR19359:SF95">
    <property type="entry name" value="CYTOCHROME B5 TYPE B"/>
    <property type="match status" value="1"/>
</dbReference>
<dbReference type="STRING" id="81985.R0G9V2"/>
<proteinExistence type="inferred from homology"/>
<dbReference type="InterPro" id="IPR050668">
    <property type="entry name" value="Cytochrome_b5"/>
</dbReference>
<dbReference type="SUPFAM" id="SSF55856">
    <property type="entry name" value="Cytochrome b5-like heme/steroid binding domain"/>
    <property type="match status" value="1"/>
</dbReference>
<evidence type="ECO:0000256" key="5">
    <source>
        <dbReference type="SAM" id="MobiDB-lite"/>
    </source>
</evidence>
<dbReference type="GO" id="GO:0016020">
    <property type="term" value="C:membrane"/>
    <property type="evidence" value="ECO:0007669"/>
    <property type="project" value="TreeGrafter"/>
</dbReference>
<dbReference type="GO" id="GO:0046872">
    <property type="term" value="F:metal ion binding"/>
    <property type="evidence" value="ECO:0007669"/>
    <property type="project" value="UniProtKB-KW"/>
</dbReference>
<dbReference type="PANTHER" id="PTHR19359">
    <property type="entry name" value="CYTOCHROME B5"/>
    <property type="match status" value="1"/>
</dbReference>
<dbReference type="PROSITE" id="PS50255">
    <property type="entry name" value="CYTOCHROME_B5_2"/>
    <property type="match status" value="1"/>
</dbReference>
<comment type="similarity">
    <text evidence="4">Belongs to the cytochrome b5 family.</text>
</comment>
<evidence type="ECO:0000313" key="7">
    <source>
        <dbReference type="EMBL" id="EOA32447.1"/>
    </source>
</evidence>
<dbReference type="InterPro" id="IPR036400">
    <property type="entry name" value="Cyt_B5-like_heme/steroid_sf"/>
</dbReference>
<dbReference type="InterPro" id="IPR001199">
    <property type="entry name" value="Cyt_B5-like_heme/steroid-bd"/>
</dbReference>
<sequence length="75" mass="8664">FQHCFLIQGKRRSNPDQDKKRSSNEPIEVVKPKSYSKSEVAEHNKRNDCWIIIKDRVYDVTPSVEEHPGGDAILV</sequence>